<reference evidence="3" key="1">
    <citation type="submission" date="2020-10" db="EMBL/GenBank/DDBJ databases">
        <authorList>
            <person name="Gilroy R."/>
        </authorList>
    </citation>
    <scope>NUCLEOTIDE SEQUENCE</scope>
    <source>
        <strain evidence="3">11300</strain>
    </source>
</reference>
<feature type="transmembrane region" description="Helical" evidence="2">
    <location>
        <begin position="6"/>
        <end position="26"/>
    </location>
</feature>
<keyword evidence="2" id="KW-1133">Transmembrane helix</keyword>
<evidence type="ECO:0000256" key="2">
    <source>
        <dbReference type="SAM" id="Phobius"/>
    </source>
</evidence>
<proteinExistence type="predicted"/>
<evidence type="ECO:0000313" key="4">
    <source>
        <dbReference type="Proteomes" id="UP000824091"/>
    </source>
</evidence>
<sequence>MIKEIGILFLLLLVVVIFGNIWFNFIESILSKFRKIFTHRREPAAWHPLPADEEAEIKKEKEKQAGSR</sequence>
<evidence type="ECO:0000256" key="1">
    <source>
        <dbReference type="SAM" id="MobiDB-lite"/>
    </source>
</evidence>
<name>A0A9D1L897_9FIRM</name>
<organism evidence="3 4">
    <name type="scientific">Candidatus Fimisoma avicola</name>
    <dbReference type="NCBI Taxonomy" id="2840826"/>
    <lineage>
        <taxon>Bacteria</taxon>
        <taxon>Bacillati</taxon>
        <taxon>Bacillota</taxon>
        <taxon>Clostridia</taxon>
        <taxon>Eubacteriales</taxon>
        <taxon>Candidatus Fimisoma</taxon>
    </lineage>
</organism>
<evidence type="ECO:0000313" key="3">
    <source>
        <dbReference type="EMBL" id="HIU26962.1"/>
    </source>
</evidence>
<gene>
    <name evidence="3" type="ORF">IAD16_01105</name>
</gene>
<keyword evidence="2" id="KW-0472">Membrane</keyword>
<accession>A0A9D1L897</accession>
<dbReference type="AlphaFoldDB" id="A0A9D1L897"/>
<comment type="caution">
    <text evidence="3">The sequence shown here is derived from an EMBL/GenBank/DDBJ whole genome shotgun (WGS) entry which is preliminary data.</text>
</comment>
<keyword evidence="2" id="KW-0812">Transmembrane</keyword>
<feature type="compositionally biased region" description="Basic and acidic residues" evidence="1">
    <location>
        <begin position="56"/>
        <end position="68"/>
    </location>
</feature>
<protein>
    <submittedName>
        <fullName evidence="3">Uncharacterized protein</fullName>
    </submittedName>
</protein>
<feature type="region of interest" description="Disordered" evidence="1">
    <location>
        <begin position="48"/>
        <end position="68"/>
    </location>
</feature>
<reference evidence="3" key="2">
    <citation type="journal article" date="2021" name="PeerJ">
        <title>Extensive microbial diversity within the chicken gut microbiome revealed by metagenomics and culture.</title>
        <authorList>
            <person name="Gilroy R."/>
            <person name="Ravi A."/>
            <person name="Getino M."/>
            <person name="Pursley I."/>
            <person name="Horton D.L."/>
            <person name="Alikhan N.F."/>
            <person name="Baker D."/>
            <person name="Gharbi K."/>
            <person name="Hall N."/>
            <person name="Watson M."/>
            <person name="Adriaenssens E.M."/>
            <person name="Foster-Nyarko E."/>
            <person name="Jarju S."/>
            <person name="Secka A."/>
            <person name="Antonio M."/>
            <person name="Oren A."/>
            <person name="Chaudhuri R.R."/>
            <person name="La Ragione R."/>
            <person name="Hildebrand F."/>
            <person name="Pallen M.J."/>
        </authorList>
    </citation>
    <scope>NUCLEOTIDE SEQUENCE</scope>
    <source>
        <strain evidence="3">11300</strain>
    </source>
</reference>
<dbReference type="EMBL" id="DVMO01000018">
    <property type="protein sequence ID" value="HIU26962.1"/>
    <property type="molecule type" value="Genomic_DNA"/>
</dbReference>
<dbReference type="Proteomes" id="UP000824091">
    <property type="component" value="Unassembled WGS sequence"/>
</dbReference>